<dbReference type="Pfam" id="PF09429">
    <property type="entry name" value="Wbp11"/>
    <property type="match status" value="1"/>
</dbReference>
<evidence type="ECO:0000313" key="3">
    <source>
        <dbReference type="Proteomes" id="UP000825729"/>
    </source>
</evidence>
<dbReference type="Proteomes" id="UP000825729">
    <property type="component" value="Unassembled WGS sequence"/>
</dbReference>
<proteinExistence type="predicted"/>
<accession>A0AAV7DWM9</accession>
<evidence type="ECO:0000313" key="2">
    <source>
        <dbReference type="EMBL" id="KAG9439886.1"/>
    </source>
</evidence>
<reference evidence="2 3" key="1">
    <citation type="submission" date="2021-07" db="EMBL/GenBank/DDBJ databases">
        <title>The Aristolochia fimbriata genome: insights into angiosperm evolution, floral development and chemical biosynthesis.</title>
        <authorList>
            <person name="Jiao Y."/>
        </authorList>
    </citation>
    <scope>NUCLEOTIDE SEQUENCE [LARGE SCALE GENOMIC DNA]</scope>
    <source>
        <strain evidence="2">IBCAS-2021</strain>
        <tissue evidence="2">Leaf</tissue>
    </source>
</reference>
<dbReference type="EMBL" id="JAINDJ010000008">
    <property type="protein sequence ID" value="KAG9439886.1"/>
    <property type="molecule type" value="Genomic_DNA"/>
</dbReference>
<feature type="domain" description="Wbp11/ELF5/Saf1 N-terminal" evidence="1">
    <location>
        <begin position="88"/>
        <end position="119"/>
    </location>
</feature>
<protein>
    <recommendedName>
        <fullName evidence="1">Wbp11/ELF5/Saf1 N-terminal domain-containing protein</fullName>
    </recommendedName>
</protein>
<dbReference type="InterPro" id="IPR019007">
    <property type="entry name" value="Wbp11/ELF5/Saf1_N"/>
</dbReference>
<organism evidence="2 3">
    <name type="scientific">Aristolochia fimbriata</name>
    <name type="common">White veined hardy Dutchman's pipe vine</name>
    <dbReference type="NCBI Taxonomy" id="158543"/>
    <lineage>
        <taxon>Eukaryota</taxon>
        <taxon>Viridiplantae</taxon>
        <taxon>Streptophyta</taxon>
        <taxon>Embryophyta</taxon>
        <taxon>Tracheophyta</taxon>
        <taxon>Spermatophyta</taxon>
        <taxon>Magnoliopsida</taxon>
        <taxon>Magnoliidae</taxon>
        <taxon>Piperales</taxon>
        <taxon>Aristolochiaceae</taxon>
        <taxon>Aristolochia</taxon>
    </lineage>
</organism>
<comment type="caution">
    <text evidence="2">The sequence shown here is derived from an EMBL/GenBank/DDBJ whole genome shotgun (WGS) entry which is preliminary data.</text>
</comment>
<keyword evidence="3" id="KW-1185">Reference proteome</keyword>
<sequence>MKEKKKLDVGESSKSHLRENRVLFFLLYLIKLLSNIWKRFGYKPKPDFIDLKWLCSEQRYGGLSKGVGEVRSKVLLILDRFRRPTPENKKERKKVREVGILKKDPETLRKQSEKLEMMSPNTSFFGSSKYTKILFMGASKFLEPSTPSVE</sequence>
<dbReference type="GO" id="GO:0006396">
    <property type="term" value="P:RNA processing"/>
    <property type="evidence" value="ECO:0007669"/>
    <property type="project" value="InterPro"/>
</dbReference>
<evidence type="ECO:0000259" key="1">
    <source>
        <dbReference type="Pfam" id="PF09429"/>
    </source>
</evidence>
<dbReference type="AlphaFoldDB" id="A0AAV7DWM9"/>
<gene>
    <name evidence="2" type="ORF">H6P81_020051</name>
</gene>
<name>A0AAV7DWM9_ARIFI</name>